<evidence type="ECO:0000313" key="2">
    <source>
        <dbReference type="Proteomes" id="UP001596109"/>
    </source>
</evidence>
<reference evidence="2" key="1">
    <citation type="journal article" date="2019" name="Int. J. Syst. Evol. Microbiol.">
        <title>The Global Catalogue of Microorganisms (GCM) 10K type strain sequencing project: providing services to taxonomists for standard genome sequencing and annotation.</title>
        <authorList>
            <consortium name="The Broad Institute Genomics Platform"/>
            <consortium name="The Broad Institute Genome Sequencing Center for Infectious Disease"/>
            <person name="Wu L."/>
            <person name="Ma J."/>
        </authorList>
    </citation>
    <scope>NUCLEOTIDE SEQUENCE [LARGE SCALE GENOMIC DNA]</scope>
    <source>
        <strain evidence="2">CGMCC 4.1434</strain>
    </source>
</reference>
<protein>
    <submittedName>
        <fullName evidence="1">Uncharacterized protein</fullName>
    </submittedName>
</protein>
<comment type="caution">
    <text evidence="1">The sequence shown here is derived from an EMBL/GenBank/DDBJ whole genome shotgun (WGS) entry which is preliminary data.</text>
</comment>
<dbReference type="Proteomes" id="UP001596109">
    <property type="component" value="Unassembled WGS sequence"/>
</dbReference>
<gene>
    <name evidence="1" type="ORF">ACFPRA_20435</name>
</gene>
<dbReference type="RefSeq" id="WP_381438805.1">
    <property type="nucleotide sequence ID" value="NZ_JBHSNO010000015.1"/>
</dbReference>
<keyword evidence="2" id="KW-1185">Reference proteome</keyword>
<dbReference type="EMBL" id="JBHSNO010000015">
    <property type="protein sequence ID" value="MFC5591254.1"/>
    <property type="molecule type" value="Genomic_DNA"/>
</dbReference>
<sequence length="99" mass="11008">MDTVCLLQKPAPSHQSLAPSTLVKARLGSYDVKGQPPPSISTGRSLVQTRQSLLIHPPFLTQVVLIKMLILRLLDEVRQTEMGLIQMFRPLQKPNKGLP</sequence>
<accession>A0ABW0TS58</accession>
<evidence type="ECO:0000313" key="1">
    <source>
        <dbReference type="EMBL" id="MFC5591254.1"/>
    </source>
</evidence>
<name>A0ABW0TS58_9BACL</name>
<organism evidence="1 2">
    <name type="scientific">Sporosarcina soli</name>
    <dbReference type="NCBI Taxonomy" id="334736"/>
    <lineage>
        <taxon>Bacteria</taxon>
        <taxon>Bacillati</taxon>
        <taxon>Bacillota</taxon>
        <taxon>Bacilli</taxon>
        <taxon>Bacillales</taxon>
        <taxon>Caryophanaceae</taxon>
        <taxon>Sporosarcina</taxon>
    </lineage>
</organism>
<proteinExistence type="predicted"/>